<dbReference type="Proteomes" id="UP000199445">
    <property type="component" value="Unassembled WGS sequence"/>
</dbReference>
<reference evidence="2 3" key="1">
    <citation type="submission" date="2016-10" db="EMBL/GenBank/DDBJ databases">
        <authorList>
            <person name="de Groot N.N."/>
        </authorList>
    </citation>
    <scope>NUCLEOTIDE SEQUENCE [LARGE SCALE GENOMIC DNA]</scope>
    <source>
        <strain evidence="2 3">IBRC-M 10445</strain>
    </source>
</reference>
<organism evidence="2 3">
    <name type="scientific">Marinobacter persicus</name>
    <dbReference type="NCBI Taxonomy" id="930118"/>
    <lineage>
        <taxon>Bacteria</taxon>
        <taxon>Pseudomonadati</taxon>
        <taxon>Pseudomonadota</taxon>
        <taxon>Gammaproteobacteria</taxon>
        <taxon>Pseudomonadales</taxon>
        <taxon>Marinobacteraceae</taxon>
        <taxon>Marinobacter</taxon>
    </lineage>
</organism>
<evidence type="ECO:0000259" key="1">
    <source>
        <dbReference type="Pfam" id="PF24390"/>
    </source>
</evidence>
<dbReference type="EMBL" id="FOSC01000020">
    <property type="protein sequence ID" value="SFK30577.1"/>
    <property type="molecule type" value="Genomic_DNA"/>
</dbReference>
<keyword evidence="3" id="KW-1185">Reference proteome</keyword>
<dbReference type="AlphaFoldDB" id="A0A1I3YF48"/>
<evidence type="ECO:0000313" key="2">
    <source>
        <dbReference type="EMBL" id="SFK30577.1"/>
    </source>
</evidence>
<dbReference type="InterPro" id="IPR056920">
    <property type="entry name" value="PRTase-CE"/>
</dbReference>
<gene>
    <name evidence="2" type="ORF">SAMN05216429_1201</name>
</gene>
<sequence length="338" mass="39694">MPHSEECRKIAEIIEGYRGGEFGTYDSSHVERWIAQFDEDEQETVLLETLKILKRNYITADNFTQFVNTLIDSDSVYNGEKDNYWRSVSLLDIQKNGNSQDELNDILVQAISERYSVSEIIGKESDEFIYLDDFIFSGNRLHSDMQDWIVNTAPNECRVCVITIGWFIYGQWSTEKRLKKIAEESGKNIKFVFVSYTEFRLENRLYRKDYSEVFWPTDSIANLDDYDNWFRNENFDPKYRQENGVKNKIFSNSRREDYERIMFKYGLKIMGFSSQNSGVVKPLGYSTFRGFGFGSTVFSFRNCPNNNPLAFWWGDPTASSSHPFSKWYPLLQRKTYGS</sequence>
<dbReference type="OrthoDB" id="7753492at2"/>
<name>A0A1I3YF48_9GAMM</name>
<dbReference type="RefSeq" id="WP_091706685.1">
    <property type="nucleotide sequence ID" value="NZ_BMYN01000003.1"/>
</dbReference>
<dbReference type="Pfam" id="PF24390">
    <property type="entry name" value="PRTase-CE"/>
    <property type="match status" value="1"/>
</dbReference>
<protein>
    <recommendedName>
        <fullName evidence="1">PRTase-CE domain-containing protein</fullName>
    </recommendedName>
</protein>
<feature type="domain" description="PRTase-CE" evidence="1">
    <location>
        <begin position="30"/>
        <end position="333"/>
    </location>
</feature>
<evidence type="ECO:0000313" key="3">
    <source>
        <dbReference type="Proteomes" id="UP000199445"/>
    </source>
</evidence>
<proteinExistence type="predicted"/>
<accession>A0A1I3YF48</accession>